<dbReference type="PANTHER" id="PTHR34220:SF7">
    <property type="entry name" value="SENSOR HISTIDINE KINASE YPDA"/>
    <property type="match status" value="1"/>
</dbReference>
<dbReference type="InterPro" id="IPR010559">
    <property type="entry name" value="Sig_transdc_His_kin_internal"/>
</dbReference>
<keyword evidence="6" id="KW-1133">Transmembrane helix</keyword>
<keyword evidence="1" id="KW-0808">Transferase</keyword>
<dbReference type="InterPro" id="IPR005467">
    <property type="entry name" value="His_kinase_dom"/>
</dbReference>
<dbReference type="Pfam" id="PF02518">
    <property type="entry name" value="HATPase_c"/>
    <property type="match status" value="1"/>
</dbReference>
<feature type="transmembrane region" description="Helical" evidence="6">
    <location>
        <begin position="6"/>
        <end position="32"/>
    </location>
</feature>
<keyword evidence="5" id="KW-0902">Two-component regulatory system</keyword>
<sequence>MLLNYNTFSIFVILAIFAPLAGTIALLVVLAFEKQIDGLTFQKQQVQMEKELQESEYMQLNQQIQPHFLFNTMNLMLGLARLDRKEKLIQVMEAFSHYLKFKYQVREHLIPLKKEWEYTQSYIHIQKIRFQNRLTVDMTLNPDAGQVLVPPYLIQTLVENAFKHGLEKKPGDLFLQLQADLINDQVIIIVTDNGMGIGNLTKKDLFQKGHGLPNIHRRLKLLYDQSSLDIKKGSSGGTKVSVVLPKMLQDEEELSDEHSMRG</sequence>
<dbReference type="Gene3D" id="3.30.565.10">
    <property type="entry name" value="Histidine kinase-like ATPase, C-terminal domain"/>
    <property type="match status" value="1"/>
</dbReference>
<dbReference type="Proteomes" id="UP000219546">
    <property type="component" value="Unassembled WGS sequence"/>
</dbReference>
<dbReference type="GO" id="GO:0000155">
    <property type="term" value="F:phosphorelay sensor kinase activity"/>
    <property type="evidence" value="ECO:0007669"/>
    <property type="project" value="InterPro"/>
</dbReference>
<feature type="domain" description="Histidine kinase" evidence="7">
    <location>
        <begin position="153"/>
        <end position="248"/>
    </location>
</feature>
<keyword evidence="6" id="KW-0472">Membrane</keyword>
<evidence type="ECO:0000256" key="4">
    <source>
        <dbReference type="ARBA" id="ARBA00022840"/>
    </source>
</evidence>
<name>A0A285CS38_9BACI</name>
<evidence type="ECO:0000259" key="7">
    <source>
        <dbReference type="PROSITE" id="PS50109"/>
    </source>
</evidence>
<dbReference type="InterPro" id="IPR050640">
    <property type="entry name" value="Bact_2-comp_sensor_kinase"/>
</dbReference>
<dbReference type="GO" id="GO:0005524">
    <property type="term" value="F:ATP binding"/>
    <property type="evidence" value="ECO:0007669"/>
    <property type="project" value="UniProtKB-KW"/>
</dbReference>
<dbReference type="AlphaFoldDB" id="A0A285CS38"/>
<gene>
    <name evidence="8" type="ORF">SAMN05877753_10426</name>
</gene>
<keyword evidence="4" id="KW-0067">ATP-binding</keyword>
<evidence type="ECO:0000256" key="6">
    <source>
        <dbReference type="SAM" id="Phobius"/>
    </source>
</evidence>
<dbReference type="SUPFAM" id="SSF55874">
    <property type="entry name" value="ATPase domain of HSP90 chaperone/DNA topoisomerase II/histidine kinase"/>
    <property type="match status" value="1"/>
</dbReference>
<dbReference type="PANTHER" id="PTHR34220">
    <property type="entry name" value="SENSOR HISTIDINE KINASE YPDA"/>
    <property type="match status" value="1"/>
</dbReference>
<proteinExistence type="predicted"/>
<dbReference type="InterPro" id="IPR003594">
    <property type="entry name" value="HATPase_dom"/>
</dbReference>
<organism evidence="8 9">
    <name type="scientific">Bacillus oleivorans</name>
    <dbReference type="NCBI Taxonomy" id="1448271"/>
    <lineage>
        <taxon>Bacteria</taxon>
        <taxon>Bacillati</taxon>
        <taxon>Bacillota</taxon>
        <taxon>Bacilli</taxon>
        <taxon>Bacillales</taxon>
        <taxon>Bacillaceae</taxon>
        <taxon>Bacillus</taxon>
    </lineage>
</organism>
<evidence type="ECO:0000256" key="2">
    <source>
        <dbReference type="ARBA" id="ARBA00022741"/>
    </source>
</evidence>
<dbReference type="InterPro" id="IPR036890">
    <property type="entry name" value="HATPase_C_sf"/>
</dbReference>
<dbReference type="GO" id="GO:0016020">
    <property type="term" value="C:membrane"/>
    <property type="evidence" value="ECO:0007669"/>
    <property type="project" value="InterPro"/>
</dbReference>
<protein>
    <submittedName>
        <fullName evidence="8">Histidine kinase</fullName>
    </submittedName>
</protein>
<keyword evidence="2" id="KW-0547">Nucleotide-binding</keyword>
<dbReference type="EMBL" id="OAOP01000004">
    <property type="protein sequence ID" value="SNX70304.1"/>
    <property type="molecule type" value="Genomic_DNA"/>
</dbReference>
<accession>A0A285CS38</accession>
<keyword evidence="3 8" id="KW-0418">Kinase</keyword>
<dbReference type="Pfam" id="PF06580">
    <property type="entry name" value="His_kinase"/>
    <property type="match status" value="1"/>
</dbReference>
<evidence type="ECO:0000256" key="5">
    <source>
        <dbReference type="ARBA" id="ARBA00023012"/>
    </source>
</evidence>
<dbReference type="PROSITE" id="PS50109">
    <property type="entry name" value="HIS_KIN"/>
    <property type="match status" value="1"/>
</dbReference>
<evidence type="ECO:0000313" key="9">
    <source>
        <dbReference type="Proteomes" id="UP000219546"/>
    </source>
</evidence>
<reference evidence="8 9" key="1">
    <citation type="submission" date="2017-08" db="EMBL/GenBank/DDBJ databases">
        <authorList>
            <person name="de Groot N.N."/>
        </authorList>
    </citation>
    <scope>NUCLEOTIDE SEQUENCE [LARGE SCALE GENOMIC DNA]</scope>
    <source>
        <strain evidence="8 9">JC228</strain>
    </source>
</reference>
<evidence type="ECO:0000313" key="8">
    <source>
        <dbReference type="EMBL" id="SNX70304.1"/>
    </source>
</evidence>
<evidence type="ECO:0000256" key="1">
    <source>
        <dbReference type="ARBA" id="ARBA00022679"/>
    </source>
</evidence>
<evidence type="ECO:0000256" key="3">
    <source>
        <dbReference type="ARBA" id="ARBA00022777"/>
    </source>
</evidence>
<keyword evidence="9" id="KW-1185">Reference proteome</keyword>
<keyword evidence="6" id="KW-0812">Transmembrane</keyword>